<proteinExistence type="predicted"/>
<dbReference type="Proteomes" id="UP001301140">
    <property type="component" value="Unassembled WGS sequence"/>
</dbReference>
<dbReference type="RefSeq" id="WP_327787638.1">
    <property type="nucleotide sequence ID" value="NZ_JARGEQ010000016.1"/>
</dbReference>
<keyword evidence="2" id="KW-1185">Reference proteome</keyword>
<protein>
    <submittedName>
        <fullName evidence="1">Uncharacterized protein</fullName>
    </submittedName>
</protein>
<dbReference type="AlphaFoldDB" id="A0AAP3XPI0"/>
<evidence type="ECO:0000313" key="1">
    <source>
        <dbReference type="EMBL" id="MDF1585224.1"/>
    </source>
</evidence>
<accession>A0AAP3XPI0</accession>
<sequence>MLRLPLRRRHRVATEEALASFLAAQAAFLSQKTVVEFCRARAGLNWNKLFLERAFVEAMERCRGEAFAAVLGDVAESCQVLLRHAGLAETAAPERLGPPVRAALLGHPAPPGGWEAELDGLDARLARALLAAPRPVHVIARTGAPRVFEALPIRGAVREPDRELIENGLRFLLCRVYADMERELDTAALARALERHEEPRQAP</sequence>
<gene>
    <name evidence="1" type="ORF">PZ740_02365</name>
</gene>
<comment type="caution">
    <text evidence="1">The sequence shown here is derived from an EMBL/GenBank/DDBJ whole genome shotgun (WGS) entry which is preliminary data.</text>
</comment>
<dbReference type="EMBL" id="JARGEQ010000016">
    <property type="protein sequence ID" value="MDF1585224.1"/>
    <property type="molecule type" value="Genomic_DNA"/>
</dbReference>
<organism evidence="1 2">
    <name type="scientific">Marinimicrococcus flavescens</name>
    <dbReference type="NCBI Taxonomy" id="3031815"/>
    <lineage>
        <taxon>Bacteria</taxon>
        <taxon>Pseudomonadati</taxon>
        <taxon>Pseudomonadota</taxon>
        <taxon>Alphaproteobacteria</taxon>
        <taxon>Geminicoccales</taxon>
        <taxon>Geminicoccaceae</taxon>
        <taxon>Marinimicrococcus</taxon>
    </lineage>
</organism>
<name>A0AAP3XPI0_9PROT</name>
<reference evidence="1 2" key="1">
    <citation type="submission" date="2023-03" db="EMBL/GenBank/DDBJ databases">
        <title>YIM 152171 draft genome.</title>
        <authorList>
            <person name="Yang Z."/>
        </authorList>
    </citation>
    <scope>NUCLEOTIDE SEQUENCE [LARGE SCALE GENOMIC DNA]</scope>
    <source>
        <strain evidence="1 2">YIM 152171</strain>
    </source>
</reference>
<evidence type="ECO:0000313" key="2">
    <source>
        <dbReference type="Proteomes" id="UP001301140"/>
    </source>
</evidence>